<gene>
    <name evidence="1" type="ORF">BACPEC_01088</name>
</gene>
<name>B7AQX9_9FIRM</name>
<keyword evidence="2" id="KW-1185">Reference proteome</keyword>
<dbReference type="Proteomes" id="UP000003136">
    <property type="component" value="Unassembled WGS sequence"/>
</dbReference>
<proteinExistence type="predicted"/>
<evidence type="ECO:0000313" key="2">
    <source>
        <dbReference type="Proteomes" id="UP000003136"/>
    </source>
</evidence>
<organism evidence="1 2">
    <name type="scientific">[Bacteroides] pectinophilus ATCC 43243</name>
    <dbReference type="NCBI Taxonomy" id="483218"/>
    <lineage>
        <taxon>Bacteria</taxon>
        <taxon>Bacillati</taxon>
        <taxon>Bacillota</taxon>
        <taxon>Clostridia</taxon>
        <taxon>Eubacteriales</taxon>
    </lineage>
</organism>
<dbReference type="HOGENOM" id="CLU_069611_0_0_9"/>
<dbReference type="EMBL" id="ABVQ01000035">
    <property type="protein sequence ID" value="EEC58101.1"/>
    <property type="molecule type" value="Genomic_DNA"/>
</dbReference>
<dbReference type="Gene3D" id="1.25.40.10">
    <property type="entry name" value="Tetratricopeptide repeat domain"/>
    <property type="match status" value="1"/>
</dbReference>
<evidence type="ECO:0008006" key="3">
    <source>
        <dbReference type="Google" id="ProtNLM"/>
    </source>
</evidence>
<dbReference type="eggNOG" id="ENOG502ZC58">
    <property type="taxonomic scope" value="Bacteria"/>
</dbReference>
<protein>
    <recommendedName>
        <fullName evidence="3">Tetratricopeptide repeat protein</fullName>
    </recommendedName>
</protein>
<reference evidence="1 2" key="1">
    <citation type="submission" date="2008-11" db="EMBL/GenBank/DDBJ databases">
        <title>Draft genome sequence of Bacteroides pectinophilus (ATCC 43243).</title>
        <authorList>
            <person name="Sudarsanam P."/>
            <person name="Ley R."/>
            <person name="Guruge J."/>
            <person name="Turnbaugh P.J."/>
            <person name="Mahowald M."/>
            <person name="Liep D."/>
            <person name="Gordon J."/>
        </authorList>
    </citation>
    <scope>NUCLEOTIDE SEQUENCE [LARGE SCALE GENOMIC DNA]</scope>
    <source>
        <strain evidence="1 2">ATCC 43243</strain>
    </source>
</reference>
<sequence length="345" mass="40365">MTEYTQYIVSHIRGQITGDYEKDMQYLYDCSEKYKEDEESADILREIASMMYEILPDDQKEQVGDRLKDLHDNFETTYQAVLDMIKCNDTAKARTMIEELIASVEGRYVNDDKNIYLSLNHIMELYEYSYYFKTDRNIKCTDVMYNEYYRTYAQLLCATGEYGKALDACNTALEWNPVDLESHLQLAEVYILMGDHDEEYRQATENAYRYCCTRATMARYYRNMGRYYLDKYKPETARALYVYSNIYFSSEAADSALQFIESALNAPAPKYEIKELQQILEENDVKLGPDADTIGIIYRVGNLMLESKDYDRARDCFAIVYDITQDEETGTILAQLMNSQADDIQ</sequence>
<evidence type="ECO:0000313" key="1">
    <source>
        <dbReference type="EMBL" id="EEC58101.1"/>
    </source>
</evidence>
<reference evidence="1 2" key="2">
    <citation type="submission" date="2008-11" db="EMBL/GenBank/DDBJ databases">
        <authorList>
            <person name="Fulton L."/>
            <person name="Clifton S."/>
            <person name="Fulton B."/>
            <person name="Xu J."/>
            <person name="Minx P."/>
            <person name="Pepin K.H."/>
            <person name="Johnson M."/>
            <person name="Bhonagiri V."/>
            <person name="Nash W.E."/>
            <person name="Mardis E.R."/>
            <person name="Wilson R.K."/>
        </authorList>
    </citation>
    <scope>NUCLEOTIDE SEQUENCE [LARGE SCALE GENOMIC DNA]</scope>
    <source>
        <strain evidence="1 2">ATCC 43243</strain>
    </source>
</reference>
<comment type="caution">
    <text evidence="1">The sequence shown here is derived from an EMBL/GenBank/DDBJ whole genome shotgun (WGS) entry which is preliminary data.</text>
</comment>
<dbReference type="InterPro" id="IPR011990">
    <property type="entry name" value="TPR-like_helical_dom_sf"/>
</dbReference>
<dbReference type="STRING" id="483218.BACPEC_01088"/>
<dbReference type="SUPFAM" id="SSF48452">
    <property type="entry name" value="TPR-like"/>
    <property type="match status" value="1"/>
</dbReference>
<dbReference type="AlphaFoldDB" id="B7AQX9"/>
<accession>B7AQX9</accession>